<organism evidence="1 2">
    <name type="scientific">Blautia obeum</name>
    <dbReference type="NCBI Taxonomy" id="40520"/>
    <lineage>
        <taxon>Bacteria</taxon>
        <taxon>Bacillati</taxon>
        <taxon>Bacillota</taxon>
        <taxon>Clostridia</taxon>
        <taxon>Lachnospirales</taxon>
        <taxon>Lachnospiraceae</taxon>
        <taxon>Blautia</taxon>
    </lineage>
</organism>
<dbReference type="RefSeq" id="WP_055057289.1">
    <property type="nucleotide sequence ID" value="NZ_CYZP01000002.1"/>
</dbReference>
<dbReference type="GO" id="GO:0003824">
    <property type="term" value="F:catalytic activity"/>
    <property type="evidence" value="ECO:0007669"/>
    <property type="project" value="UniProtKB-ARBA"/>
</dbReference>
<dbReference type="EMBL" id="CYZP01000002">
    <property type="protein sequence ID" value="CUN48816.1"/>
    <property type="molecule type" value="Genomic_DNA"/>
</dbReference>
<gene>
    <name evidence="1" type="ORF">ERS852476_00263</name>
</gene>
<reference evidence="1 2" key="1">
    <citation type="submission" date="2015-09" db="EMBL/GenBank/DDBJ databases">
        <authorList>
            <consortium name="Pathogen Informatics"/>
        </authorList>
    </citation>
    <scope>NUCLEOTIDE SEQUENCE [LARGE SCALE GENOMIC DNA]</scope>
    <source>
        <strain evidence="1 2">2789STDY5834861</strain>
    </source>
</reference>
<evidence type="ECO:0000313" key="2">
    <source>
        <dbReference type="Proteomes" id="UP000095645"/>
    </source>
</evidence>
<dbReference type="InterPro" id="IPR015421">
    <property type="entry name" value="PyrdxlP-dep_Trfase_major"/>
</dbReference>
<dbReference type="Gene3D" id="3.40.640.10">
    <property type="entry name" value="Type I PLP-dependent aspartate aminotransferase-like (Major domain)"/>
    <property type="match status" value="1"/>
</dbReference>
<dbReference type="InterPro" id="IPR015422">
    <property type="entry name" value="PyrdxlP-dep_Trfase_small"/>
</dbReference>
<dbReference type="Gene3D" id="3.90.1150.10">
    <property type="entry name" value="Aspartate Aminotransferase, domain 1"/>
    <property type="match status" value="1"/>
</dbReference>
<name>A0A173XCS8_9FIRM</name>
<dbReference type="InterPro" id="IPR015424">
    <property type="entry name" value="PyrdxlP-dep_Trfase"/>
</dbReference>
<dbReference type="AlphaFoldDB" id="A0A173XCS8"/>
<sequence>MREIGGYFPYIEEPDNKNHYLDGLCPPEGDLRFLMSGRCANYLALEDFKKQQPHPVAYVPLYTCETVIDPFVKAGYELIFYDFTKDMIPVFDESVLDKIHLISICGYYGFSGYDREFLKKCEERGICIIEDTTHSIFSADGIYEGCTYVVGSMRKWLGVSCGGFAIKKTGSFTPLILPPHEVHLNMRRQGLAVKTDAFRHPDTVAASVSEDASRLLWDAELLLRKVYDIHGSDSESVDIIEYYDFDALKRQRRENYRYMLEHCPKSDAYTIVFPYLDDATVPSHFTLYAADRGKFKEYLSQNGIHATSYWPVGPYINLEGHTDCAYIYDHVISIPCDQRYTAEDMAYICRVLKDF</sequence>
<proteinExistence type="predicted"/>
<protein>
    <submittedName>
        <fullName evidence="1">Predicted pyridoxal phosphate-dependent enzyme apparently involved in regulation of cell wall biogenesis</fullName>
    </submittedName>
</protein>
<dbReference type="SUPFAM" id="SSF53383">
    <property type="entry name" value="PLP-dependent transferases"/>
    <property type="match status" value="1"/>
</dbReference>
<dbReference type="Proteomes" id="UP000095645">
    <property type="component" value="Unassembled WGS sequence"/>
</dbReference>
<accession>A0A173XCS8</accession>
<evidence type="ECO:0000313" key="1">
    <source>
        <dbReference type="EMBL" id="CUN48816.1"/>
    </source>
</evidence>